<dbReference type="Pfam" id="PF01388">
    <property type="entry name" value="ARID"/>
    <property type="match status" value="1"/>
</dbReference>
<feature type="region of interest" description="Disordered" evidence="13">
    <location>
        <begin position="218"/>
        <end position="259"/>
    </location>
</feature>
<dbReference type="InterPro" id="IPR013083">
    <property type="entry name" value="Znf_RING/FYVE/PHD"/>
</dbReference>
<dbReference type="Gene3D" id="2.60.120.650">
    <property type="entry name" value="Cupin"/>
    <property type="match status" value="1"/>
</dbReference>
<dbReference type="AlphaFoldDB" id="A0A9W8LRV3"/>
<dbReference type="SMART" id="SM00545">
    <property type="entry name" value="JmjN"/>
    <property type="match status" value="1"/>
</dbReference>
<evidence type="ECO:0000259" key="15">
    <source>
        <dbReference type="PROSITE" id="PS51011"/>
    </source>
</evidence>
<dbReference type="GO" id="GO:0003677">
    <property type="term" value="F:DNA binding"/>
    <property type="evidence" value="ECO:0007669"/>
    <property type="project" value="InterPro"/>
</dbReference>
<dbReference type="InterPro" id="IPR001965">
    <property type="entry name" value="Znf_PHD"/>
</dbReference>
<evidence type="ECO:0000256" key="10">
    <source>
        <dbReference type="ARBA" id="ARBA00023242"/>
    </source>
</evidence>
<dbReference type="SMART" id="SM00249">
    <property type="entry name" value="PHD"/>
    <property type="match status" value="1"/>
</dbReference>
<dbReference type="GO" id="GO:0005634">
    <property type="term" value="C:nucleus"/>
    <property type="evidence" value="ECO:0007669"/>
    <property type="project" value="UniProtKB-SubCell"/>
</dbReference>
<dbReference type="PANTHER" id="PTHR10694:SF33">
    <property type="entry name" value="LYSINE-SPECIFIC DEMETHYLASE 5"/>
    <property type="match status" value="1"/>
</dbReference>
<evidence type="ECO:0000256" key="9">
    <source>
        <dbReference type="ARBA" id="ARBA00023004"/>
    </source>
</evidence>
<evidence type="ECO:0000256" key="4">
    <source>
        <dbReference type="ARBA" id="ARBA00012902"/>
    </source>
</evidence>
<evidence type="ECO:0000256" key="6">
    <source>
        <dbReference type="ARBA" id="ARBA00022771"/>
    </source>
</evidence>
<dbReference type="Pfam" id="PF21323">
    <property type="entry name" value="KDM5_C-hel"/>
    <property type="match status" value="1"/>
</dbReference>
<keyword evidence="10" id="KW-0539">Nucleus</keyword>
<dbReference type="SMART" id="SM01014">
    <property type="entry name" value="ARID"/>
    <property type="match status" value="1"/>
</dbReference>
<dbReference type="GO" id="GO:0034647">
    <property type="term" value="F:histone H3K4me/H3K4me2/H3K4me3 demethylase activity"/>
    <property type="evidence" value="ECO:0007669"/>
    <property type="project" value="UniProtKB-EC"/>
</dbReference>
<evidence type="ECO:0000256" key="11">
    <source>
        <dbReference type="ARBA" id="ARBA00048734"/>
    </source>
</evidence>
<evidence type="ECO:0000256" key="3">
    <source>
        <dbReference type="ARBA" id="ARBA00006801"/>
    </source>
</evidence>
<evidence type="ECO:0000259" key="16">
    <source>
        <dbReference type="PROSITE" id="PS51183"/>
    </source>
</evidence>
<evidence type="ECO:0000256" key="7">
    <source>
        <dbReference type="ARBA" id="ARBA00022833"/>
    </source>
</evidence>
<feature type="domain" description="JmjN" evidence="16">
    <location>
        <begin position="51"/>
        <end position="92"/>
    </location>
</feature>
<dbReference type="PANTHER" id="PTHR10694">
    <property type="entry name" value="LYSINE-SPECIFIC DEMETHYLASE"/>
    <property type="match status" value="1"/>
</dbReference>
<evidence type="ECO:0000256" key="13">
    <source>
        <dbReference type="SAM" id="MobiDB-lite"/>
    </source>
</evidence>
<dbReference type="Gene3D" id="1.10.150.60">
    <property type="entry name" value="ARID DNA-binding domain"/>
    <property type="match status" value="1"/>
</dbReference>
<comment type="cofactor">
    <cofactor evidence="1">
        <name>Fe(2+)</name>
        <dbReference type="ChEBI" id="CHEBI:29033"/>
    </cofactor>
</comment>
<dbReference type="InterPro" id="IPR004198">
    <property type="entry name" value="Znf_C5HC2"/>
</dbReference>
<keyword evidence="6 12" id="KW-0863">Zinc-finger</keyword>
<dbReference type="PROSITE" id="PS51183">
    <property type="entry name" value="JMJN"/>
    <property type="match status" value="1"/>
</dbReference>
<keyword evidence="8" id="KW-0560">Oxidoreductase</keyword>
<keyword evidence="19" id="KW-1185">Reference proteome</keyword>
<accession>A0A9W8LRV3</accession>
<dbReference type="SMART" id="SM00501">
    <property type="entry name" value="BRIGHT"/>
    <property type="match status" value="1"/>
</dbReference>
<dbReference type="CDD" id="cd16100">
    <property type="entry name" value="ARID"/>
    <property type="match status" value="1"/>
</dbReference>
<dbReference type="FunFam" id="1.10.150.60:FF:000016">
    <property type="entry name" value="Putative Lysine-specific demethylase 5B"/>
    <property type="match status" value="1"/>
</dbReference>
<dbReference type="InterPro" id="IPR003347">
    <property type="entry name" value="JmjC_dom"/>
</dbReference>
<dbReference type="SUPFAM" id="SSF46774">
    <property type="entry name" value="ARID-like"/>
    <property type="match status" value="1"/>
</dbReference>
<dbReference type="CDD" id="cd15545">
    <property type="entry name" value="PHD_BAZ2A_like"/>
    <property type="match status" value="1"/>
</dbReference>
<evidence type="ECO:0000256" key="12">
    <source>
        <dbReference type="PROSITE-ProRule" id="PRU00146"/>
    </source>
</evidence>
<evidence type="ECO:0000256" key="1">
    <source>
        <dbReference type="ARBA" id="ARBA00001954"/>
    </source>
</evidence>
<comment type="subcellular location">
    <subcellularLocation>
        <location evidence="2">Nucleus</location>
    </subcellularLocation>
</comment>
<dbReference type="SUPFAM" id="SSF51197">
    <property type="entry name" value="Clavaminate synthase-like"/>
    <property type="match status" value="1"/>
</dbReference>
<dbReference type="Proteomes" id="UP001140094">
    <property type="component" value="Unassembled WGS sequence"/>
</dbReference>
<feature type="region of interest" description="Disordered" evidence="13">
    <location>
        <begin position="1"/>
        <end position="23"/>
    </location>
</feature>
<dbReference type="EC" id="1.14.11.67" evidence="4"/>
<dbReference type="InterPro" id="IPR036431">
    <property type="entry name" value="ARID_dom_sf"/>
</dbReference>
<gene>
    <name evidence="18" type="ORF">H4R20_002934</name>
</gene>
<protein>
    <recommendedName>
        <fullName evidence="4">[histone H3]-trimethyl-L-lysine(4) demethylase</fullName>
        <ecNumber evidence="4">1.14.11.67</ecNumber>
    </recommendedName>
</protein>
<dbReference type="EMBL" id="JANBUO010000537">
    <property type="protein sequence ID" value="KAJ2803346.1"/>
    <property type="molecule type" value="Genomic_DNA"/>
</dbReference>
<feature type="domain" description="PHD-type" evidence="14">
    <location>
        <begin position="296"/>
        <end position="346"/>
    </location>
</feature>
<proteinExistence type="inferred from homology"/>
<name>A0A9W8LRV3_9FUNG</name>
<dbReference type="InterPro" id="IPR048615">
    <property type="entry name" value="KDM5_C-hel"/>
</dbReference>
<comment type="catalytic activity">
    <reaction evidence="11">
        <text>N(6),N(6),N(6)-trimethyl-L-lysyl(4)-[histone H3] + 3 2-oxoglutarate + 3 O2 = L-lysyl(4)-[histone H3] + 3 formaldehyde + 3 succinate + 3 CO2</text>
        <dbReference type="Rhea" id="RHEA:60208"/>
        <dbReference type="Rhea" id="RHEA-COMP:15537"/>
        <dbReference type="Rhea" id="RHEA-COMP:15547"/>
        <dbReference type="ChEBI" id="CHEBI:15379"/>
        <dbReference type="ChEBI" id="CHEBI:16526"/>
        <dbReference type="ChEBI" id="CHEBI:16810"/>
        <dbReference type="ChEBI" id="CHEBI:16842"/>
        <dbReference type="ChEBI" id="CHEBI:29969"/>
        <dbReference type="ChEBI" id="CHEBI:30031"/>
        <dbReference type="ChEBI" id="CHEBI:61961"/>
        <dbReference type="EC" id="1.14.11.67"/>
    </reaction>
</comment>
<dbReference type="PROSITE" id="PS51011">
    <property type="entry name" value="ARID"/>
    <property type="match status" value="1"/>
</dbReference>
<dbReference type="Pfam" id="PF02375">
    <property type="entry name" value="JmjN"/>
    <property type="match status" value="1"/>
</dbReference>
<dbReference type="GO" id="GO:0008270">
    <property type="term" value="F:zinc ion binding"/>
    <property type="evidence" value="ECO:0007669"/>
    <property type="project" value="UniProtKB-KW"/>
</dbReference>
<dbReference type="GO" id="GO:0006355">
    <property type="term" value="P:regulation of DNA-templated transcription"/>
    <property type="evidence" value="ECO:0007669"/>
    <property type="project" value="TreeGrafter"/>
</dbReference>
<organism evidence="18 19">
    <name type="scientific">Coemansia guatemalensis</name>
    <dbReference type="NCBI Taxonomy" id="2761395"/>
    <lineage>
        <taxon>Eukaryota</taxon>
        <taxon>Fungi</taxon>
        <taxon>Fungi incertae sedis</taxon>
        <taxon>Zoopagomycota</taxon>
        <taxon>Kickxellomycotina</taxon>
        <taxon>Kickxellomycetes</taxon>
        <taxon>Kickxellales</taxon>
        <taxon>Kickxellaceae</taxon>
        <taxon>Coemansia</taxon>
    </lineage>
</organism>
<dbReference type="InterPro" id="IPR019787">
    <property type="entry name" value="Znf_PHD-finger"/>
</dbReference>
<dbReference type="Pfam" id="PF02928">
    <property type="entry name" value="zf-C5HC2"/>
    <property type="match status" value="1"/>
</dbReference>
<sequence length="755" mass="85769">MKRVRASNVGSNGPVGPEFDLSGVRTVPQQNPQMKAYHLPPRKHMFGLQPAPIFYPTAEEFKDPLAFIQKIRPEAESAGLCKIVPPEGWNPPFALDTKRFRFKTRIQQLNSLEGKTRTNLNYLDQLRRFHSQQGQPITKVPQLDHRPIDLFGLRHEVAVRGGYQKVNSRKLWAEIGRVMKYDRKTCTSMSNSLKSTYQKIILPFDLYLAKHGGAMPEMKQASVGTESEDASLRRSKRQRLSLPSTDSLHSSPAAEGRSSMQLYMVPSEQRSGSEEALAITVSSPSTAAESTATTVPEACEICKSGENDDSMLICDGCDRGFHMYCLNPPLDAIPTNDWYCDSCVLGAGADFGFEDGAEYTLEEFKVKCDEFKRRTFSQYYEGKVPNDGPRGAREVASYLAGPQMEGRVPEDVVEEEFWRLVASPYEDVEVEYGADLHSAQHGSGFPIIERLPLESYARHPWNLNVLPFQQASLFNYIRQDISGMMSPWIYVGMCFSTFCWHNEDHYTYSVNYQHWGDTKTWYGVPGRHADMFEEAMRQTVPQLFEEQPDLLFQLVTMLSPDVLVRRGVDVFTCDQRAGEFVVTFPQSYHAGFNQGFNFNEAVNFATSDWMPYGTSSVHRYQQYGRNPVFSHDELLMTMCEEKAEFLKQEWFQRAAAEMLGRELAGRARVRRERLREVSWDDVEVGDSDIPDDMRQQCLTCKAFSYLSAVMCSCSPNYVSCLLHSDKVSQATIKHLRSTTMPMSEAVLILAELVLM</sequence>
<keyword evidence="9" id="KW-0408">Iron</keyword>
<evidence type="ECO:0000259" key="17">
    <source>
        <dbReference type="PROSITE" id="PS51184"/>
    </source>
</evidence>
<dbReference type="PROSITE" id="PS51184">
    <property type="entry name" value="JMJC"/>
    <property type="match status" value="1"/>
</dbReference>
<evidence type="ECO:0000313" key="18">
    <source>
        <dbReference type="EMBL" id="KAJ2803346.1"/>
    </source>
</evidence>
<dbReference type="SMART" id="SM00558">
    <property type="entry name" value="JmjC"/>
    <property type="match status" value="1"/>
</dbReference>
<comment type="similarity">
    <text evidence="3">Belongs to the JARID1 histone demethylase family.</text>
</comment>
<dbReference type="InterPro" id="IPR011011">
    <property type="entry name" value="Znf_FYVE_PHD"/>
</dbReference>
<feature type="domain" description="ARID" evidence="15">
    <location>
        <begin position="116"/>
        <end position="209"/>
    </location>
</feature>
<dbReference type="SUPFAM" id="SSF57903">
    <property type="entry name" value="FYVE/PHD zinc finger"/>
    <property type="match status" value="1"/>
</dbReference>
<comment type="caution">
    <text evidence="18">The sequence shown here is derived from an EMBL/GenBank/DDBJ whole genome shotgun (WGS) entry which is preliminary data.</text>
</comment>
<dbReference type="GO" id="GO:0000785">
    <property type="term" value="C:chromatin"/>
    <property type="evidence" value="ECO:0007669"/>
    <property type="project" value="TreeGrafter"/>
</dbReference>
<dbReference type="InterPro" id="IPR001606">
    <property type="entry name" value="ARID_dom"/>
</dbReference>
<dbReference type="PROSITE" id="PS50016">
    <property type="entry name" value="ZF_PHD_2"/>
    <property type="match status" value="1"/>
</dbReference>
<evidence type="ECO:0000256" key="8">
    <source>
        <dbReference type="ARBA" id="ARBA00023002"/>
    </source>
</evidence>
<reference evidence="18" key="1">
    <citation type="submission" date="2022-07" db="EMBL/GenBank/DDBJ databases">
        <title>Phylogenomic reconstructions and comparative analyses of Kickxellomycotina fungi.</title>
        <authorList>
            <person name="Reynolds N.K."/>
            <person name="Stajich J.E."/>
            <person name="Barry K."/>
            <person name="Grigoriev I.V."/>
            <person name="Crous P."/>
            <person name="Smith M.E."/>
        </authorList>
    </citation>
    <scope>NUCLEOTIDE SEQUENCE</scope>
    <source>
        <strain evidence="18">NRRL 1565</strain>
    </source>
</reference>
<evidence type="ECO:0000256" key="5">
    <source>
        <dbReference type="ARBA" id="ARBA00022723"/>
    </source>
</evidence>
<dbReference type="OrthoDB" id="1678912at2759"/>
<dbReference type="Pfam" id="PF00628">
    <property type="entry name" value="PHD"/>
    <property type="match status" value="1"/>
</dbReference>
<evidence type="ECO:0000256" key="2">
    <source>
        <dbReference type="ARBA" id="ARBA00004123"/>
    </source>
</evidence>
<evidence type="ECO:0000259" key="14">
    <source>
        <dbReference type="PROSITE" id="PS50016"/>
    </source>
</evidence>
<feature type="domain" description="JmjC" evidence="17">
    <location>
        <begin position="455"/>
        <end position="621"/>
    </location>
</feature>
<dbReference type="InterPro" id="IPR003349">
    <property type="entry name" value="JmjN"/>
</dbReference>
<dbReference type="Pfam" id="PF02373">
    <property type="entry name" value="JmjC"/>
    <property type="match status" value="1"/>
</dbReference>
<keyword evidence="7" id="KW-0862">Zinc</keyword>
<dbReference type="Gene3D" id="3.30.40.10">
    <property type="entry name" value="Zinc/RING finger domain, C3HC4 (zinc finger)"/>
    <property type="match status" value="1"/>
</dbReference>
<dbReference type="PROSITE" id="PS01359">
    <property type="entry name" value="ZF_PHD_1"/>
    <property type="match status" value="1"/>
</dbReference>
<dbReference type="InterPro" id="IPR019786">
    <property type="entry name" value="Zinc_finger_PHD-type_CS"/>
</dbReference>
<evidence type="ECO:0000313" key="19">
    <source>
        <dbReference type="Proteomes" id="UP001140094"/>
    </source>
</evidence>
<keyword evidence="5" id="KW-0479">Metal-binding</keyword>